<sequence length="631" mass="70363">MLRRIEVPRSSSGFGFRLRNEYPCYIDHVLSGSSAEKSGVCIGDRLLKVNGEDVTNMTHENVASLIWKCHKSLIIEVLSSDLESNTYTPSTPEPSSPDRCLVSGLRQRSSSFGRNSAVFIYAGCVPVLMNFRLCAKDLSILRKKTNSLVNKINASARSLCLVSVSHNILRVRLYEGYAAEYPASCLYVAGLVDFDEKFVYVVTRSILKHISDPIIETPESQSETNDIKPMNCHVFRTLPSKFLTHSGHSTIAETFGIHCSNDLLTGECCNFPSSTTGILSHLYNLLGKSGLQNIVNSGDRRNSCVQTEQSIDLNCVPASTTVTDFGPKRCRKSLPEPTNVSIFSKFMKPKTPSQTSKIMNPKNSEIAKPDTDKQPLKIGCFSSTVEDIENVEPSRVVDSSPCSTSNPASWAEDFDNLLNDPIGRNEFKKFLTTEYSSENLEFLISVRNWRDSFELGNVQESARDIFDQFLTPDSPQAVNIDHSAVKSASSCLSNPHINMFLEAENQVYMLMKTDSYPRYLESSSYLNYLNEFNVNRSSKKLSSSKKTHLFRKKSKPASEKPLTLSVFSSQINDSESKRITRSLTKNQADMDSSNRGVLRPNNGNEKHVTFESKDKLINEHSSKGIESNPGD</sequence>
<feature type="compositionally biased region" description="Polar residues" evidence="1">
    <location>
        <begin position="584"/>
        <end position="595"/>
    </location>
</feature>
<dbReference type="SMART" id="SM00228">
    <property type="entry name" value="PDZ"/>
    <property type="match status" value="1"/>
</dbReference>
<dbReference type="Proteomes" id="UP000050795">
    <property type="component" value="Unassembled WGS sequence"/>
</dbReference>
<accession>A0AA85KMK8</accession>
<feature type="region of interest" description="Disordered" evidence="1">
    <location>
        <begin position="350"/>
        <end position="370"/>
    </location>
</feature>
<protein>
    <recommendedName>
        <fullName evidence="6">RGS domain-containing protein</fullName>
    </recommendedName>
</protein>
<proteinExistence type="predicted"/>
<name>A0AA85KMK8_TRIRE</name>
<feature type="domain" description="RGS" evidence="3">
    <location>
        <begin position="413"/>
        <end position="529"/>
    </location>
</feature>
<dbReference type="GO" id="GO:0005737">
    <property type="term" value="C:cytoplasm"/>
    <property type="evidence" value="ECO:0007669"/>
    <property type="project" value="TreeGrafter"/>
</dbReference>
<evidence type="ECO:0000259" key="3">
    <source>
        <dbReference type="PROSITE" id="PS50132"/>
    </source>
</evidence>
<reference evidence="4" key="1">
    <citation type="submission" date="2022-06" db="EMBL/GenBank/DDBJ databases">
        <authorList>
            <person name="Berger JAMES D."/>
            <person name="Berger JAMES D."/>
        </authorList>
    </citation>
    <scope>NUCLEOTIDE SEQUENCE [LARGE SCALE GENOMIC DNA]</scope>
</reference>
<dbReference type="InterPro" id="IPR044926">
    <property type="entry name" value="RGS_subdomain_2"/>
</dbReference>
<dbReference type="Gene3D" id="2.30.42.10">
    <property type="match status" value="1"/>
</dbReference>
<evidence type="ECO:0000256" key="1">
    <source>
        <dbReference type="SAM" id="MobiDB-lite"/>
    </source>
</evidence>
<dbReference type="InterPro" id="IPR036034">
    <property type="entry name" value="PDZ_sf"/>
</dbReference>
<dbReference type="GO" id="GO:0008277">
    <property type="term" value="P:regulation of G protein-coupled receptor signaling pathway"/>
    <property type="evidence" value="ECO:0007669"/>
    <property type="project" value="TreeGrafter"/>
</dbReference>
<dbReference type="SMART" id="SM00315">
    <property type="entry name" value="RGS"/>
    <property type="match status" value="1"/>
</dbReference>
<feature type="domain" description="PDZ" evidence="2">
    <location>
        <begin position="4"/>
        <end position="81"/>
    </location>
</feature>
<dbReference type="AlphaFoldDB" id="A0AA85KMK8"/>
<evidence type="ECO:0008006" key="6">
    <source>
        <dbReference type="Google" id="ProtNLM"/>
    </source>
</evidence>
<feature type="compositionally biased region" description="Polar residues" evidence="1">
    <location>
        <begin position="351"/>
        <end position="363"/>
    </location>
</feature>
<evidence type="ECO:0000313" key="5">
    <source>
        <dbReference type="WBParaSite" id="TREG1_88560.1"/>
    </source>
</evidence>
<dbReference type="GO" id="GO:0005634">
    <property type="term" value="C:nucleus"/>
    <property type="evidence" value="ECO:0007669"/>
    <property type="project" value="TreeGrafter"/>
</dbReference>
<keyword evidence="4" id="KW-1185">Reference proteome</keyword>
<dbReference type="SUPFAM" id="SSF50156">
    <property type="entry name" value="PDZ domain-like"/>
    <property type="match status" value="1"/>
</dbReference>
<dbReference type="WBParaSite" id="TREG1_88560.1">
    <property type="protein sequence ID" value="TREG1_88560.1"/>
    <property type="gene ID" value="TREG1_88560"/>
</dbReference>
<feature type="compositionally biased region" description="Basic and acidic residues" evidence="1">
    <location>
        <begin position="604"/>
        <end position="623"/>
    </location>
</feature>
<dbReference type="InterPro" id="IPR016137">
    <property type="entry name" value="RGS"/>
</dbReference>
<feature type="region of interest" description="Disordered" evidence="1">
    <location>
        <begin position="584"/>
        <end position="631"/>
    </location>
</feature>
<dbReference type="Gene3D" id="1.10.167.10">
    <property type="entry name" value="Regulator of G-protein Signalling 4, domain 2"/>
    <property type="match status" value="1"/>
</dbReference>
<dbReference type="GO" id="GO:0005096">
    <property type="term" value="F:GTPase activator activity"/>
    <property type="evidence" value="ECO:0007669"/>
    <property type="project" value="InterPro"/>
</dbReference>
<dbReference type="GO" id="GO:0005886">
    <property type="term" value="C:plasma membrane"/>
    <property type="evidence" value="ECO:0007669"/>
    <property type="project" value="TreeGrafter"/>
</dbReference>
<evidence type="ECO:0000259" key="2">
    <source>
        <dbReference type="PROSITE" id="PS50106"/>
    </source>
</evidence>
<reference evidence="5" key="2">
    <citation type="submission" date="2023-11" db="UniProtKB">
        <authorList>
            <consortium name="WormBaseParasite"/>
        </authorList>
    </citation>
    <scope>IDENTIFICATION</scope>
</reference>
<organism evidence="4 5">
    <name type="scientific">Trichobilharzia regenti</name>
    <name type="common">Nasal bird schistosome</name>
    <dbReference type="NCBI Taxonomy" id="157069"/>
    <lineage>
        <taxon>Eukaryota</taxon>
        <taxon>Metazoa</taxon>
        <taxon>Spiralia</taxon>
        <taxon>Lophotrochozoa</taxon>
        <taxon>Platyhelminthes</taxon>
        <taxon>Trematoda</taxon>
        <taxon>Digenea</taxon>
        <taxon>Strigeidida</taxon>
        <taxon>Schistosomatoidea</taxon>
        <taxon>Schistosomatidae</taxon>
        <taxon>Trichobilharzia</taxon>
    </lineage>
</organism>
<dbReference type="PRINTS" id="PR01301">
    <property type="entry name" value="RGSPROTEIN"/>
</dbReference>
<dbReference type="Pfam" id="PF00595">
    <property type="entry name" value="PDZ"/>
    <property type="match status" value="1"/>
</dbReference>
<dbReference type="InterPro" id="IPR001478">
    <property type="entry name" value="PDZ"/>
</dbReference>
<dbReference type="Pfam" id="PF00615">
    <property type="entry name" value="RGS"/>
    <property type="match status" value="1"/>
</dbReference>
<dbReference type="PROSITE" id="PS50106">
    <property type="entry name" value="PDZ"/>
    <property type="match status" value="1"/>
</dbReference>
<dbReference type="SUPFAM" id="SSF48097">
    <property type="entry name" value="Regulator of G-protein signaling, RGS"/>
    <property type="match status" value="1"/>
</dbReference>
<dbReference type="InterPro" id="IPR036305">
    <property type="entry name" value="RGS_sf"/>
</dbReference>
<evidence type="ECO:0000313" key="4">
    <source>
        <dbReference type="Proteomes" id="UP000050795"/>
    </source>
</evidence>
<dbReference type="InterPro" id="IPR046995">
    <property type="entry name" value="RGS10/12/14-like"/>
</dbReference>
<dbReference type="PROSITE" id="PS50132">
    <property type="entry name" value="RGS"/>
    <property type="match status" value="1"/>
</dbReference>
<dbReference type="PANTHER" id="PTHR45945:SF3">
    <property type="entry name" value="REGULATOR OF G-PROTEIN SIGNALING LOCO"/>
    <property type="match status" value="1"/>
</dbReference>
<dbReference type="PANTHER" id="PTHR45945">
    <property type="entry name" value="REGULATOR OF G-PROTEIN SIGNALING LOCO"/>
    <property type="match status" value="1"/>
</dbReference>